<gene>
    <name evidence="2" type="ORF">LamDB_49440</name>
</gene>
<feature type="transmembrane region" description="Helical" evidence="1">
    <location>
        <begin position="62"/>
        <end position="82"/>
    </location>
</feature>
<reference evidence="2" key="1">
    <citation type="submission" date="2019-12" db="EMBL/GenBank/DDBJ databases">
        <title>Epidemiological and comparative genomic analysis of Bacillus anthracis isolated from northern Vietnam.</title>
        <authorList>
            <person name="Hoang T.T.H."/>
            <person name="Dang D.A."/>
            <person name="Pham M.H."/>
            <person name="Luong M.H."/>
            <person name="Tran N.D."/>
            <person name="Nguyen T.H."/>
            <person name="Nguyen T.T."/>
            <person name="Inoue S."/>
            <person name="Morikawa S."/>
            <person name="Okutani A."/>
        </authorList>
    </citation>
    <scope>NUCLEOTIDE SEQUENCE</scope>
    <source>
        <strain evidence="2">LamDB</strain>
    </source>
</reference>
<feature type="transmembrane region" description="Helical" evidence="1">
    <location>
        <begin position="34"/>
        <end position="53"/>
    </location>
</feature>
<organism evidence="2">
    <name type="scientific">Bacillus anthracis</name>
    <name type="common">anthrax bacterium</name>
    <dbReference type="NCBI Taxonomy" id="1392"/>
    <lineage>
        <taxon>Bacteria</taxon>
        <taxon>Bacillati</taxon>
        <taxon>Bacillota</taxon>
        <taxon>Bacilli</taxon>
        <taxon>Bacillales</taxon>
        <taxon>Bacillaceae</taxon>
        <taxon>Bacillus</taxon>
        <taxon>Bacillus cereus group</taxon>
    </lineage>
</organism>
<keyword evidence="1" id="KW-0812">Transmembrane</keyword>
<evidence type="ECO:0008006" key="3">
    <source>
        <dbReference type="Google" id="ProtNLM"/>
    </source>
</evidence>
<sequence>MRTIHPNAIKIMTVISNVFIVLGIIFLIMMQMVLAISMFAVSLAISLVIFNVLFRDRTGMKIVINISFAIVLIVIIITYFYLS</sequence>
<name>A0A640MZA9_BACAN</name>
<keyword evidence="1" id="KW-1133">Transmembrane helix</keyword>
<proteinExistence type="predicted"/>
<accession>A0A640MZA9</accession>
<dbReference type="AlphaFoldDB" id="A0A640MZA9"/>
<dbReference type="EMBL" id="BLEX01000010">
    <property type="protein sequence ID" value="GEU19163.1"/>
    <property type="molecule type" value="Genomic_DNA"/>
</dbReference>
<protein>
    <recommendedName>
        <fullName evidence="3">Group-Specific protein</fullName>
    </recommendedName>
</protein>
<feature type="transmembrane region" description="Helical" evidence="1">
    <location>
        <begin position="7"/>
        <end position="28"/>
    </location>
</feature>
<reference evidence="2" key="2">
    <citation type="submission" date="2019-12" db="EMBL/GenBank/DDBJ databases">
        <authorList>
            <person name="Hoang T.H.H."/>
            <person name="Okutani A."/>
        </authorList>
    </citation>
    <scope>NUCLEOTIDE SEQUENCE</scope>
    <source>
        <strain evidence="2">LamDB</strain>
    </source>
</reference>
<keyword evidence="1" id="KW-0472">Membrane</keyword>
<evidence type="ECO:0000313" key="2">
    <source>
        <dbReference type="EMBL" id="GEU19163.1"/>
    </source>
</evidence>
<evidence type="ECO:0000256" key="1">
    <source>
        <dbReference type="SAM" id="Phobius"/>
    </source>
</evidence>
<comment type="caution">
    <text evidence="2">The sequence shown here is derived from an EMBL/GenBank/DDBJ whole genome shotgun (WGS) entry which is preliminary data.</text>
</comment>